<keyword evidence="4" id="KW-1003">Cell membrane</keyword>
<feature type="transmembrane region" description="Helical" evidence="8">
    <location>
        <begin position="273"/>
        <end position="297"/>
    </location>
</feature>
<feature type="transmembrane region" description="Helical" evidence="8">
    <location>
        <begin position="309"/>
        <end position="334"/>
    </location>
</feature>
<keyword evidence="5 8" id="KW-0812">Transmembrane</keyword>
<protein>
    <submittedName>
        <fullName evidence="10">Amino acid ABC transporter permease</fullName>
    </submittedName>
</protein>
<evidence type="ECO:0000259" key="9">
    <source>
        <dbReference type="PROSITE" id="PS50928"/>
    </source>
</evidence>
<accession>A0A437QHR5</accession>
<keyword evidence="11" id="KW-1185">Reference proteome</keyword>
<dbReference type="EMBL" id="SADE01000004">
    <property type="protein sequence ID" value="RVU33860.1"/>
    <property type="molecule type" value="Genomic_DNA"/>
</dbReference>
<feature type="transmembrane region" description="Helical" evidence="8">
    <location>
        <begin position="216"/>
        <end position="236"/>
    </location>
</feature>
<evidence type="ECO:0000313" key="11">
    <source>
        <dbReference type="Proteomes" id="UP000287447"/>
    </source>
</evidence>
<dbReference type="SUPFAM" id="SSF161098">
    <property type="entry name" value="MetI-like"/>
    <property type="match status" value="1"/>
</dbReference>
<comment type="similarity">
    <text evidence="2">Belongs to the binding-protein-dependent transport system permease family. HisMQ subfamily.</text>
</comment>
<evidence type="ECO:0000256" key="8">
    <source>
        <dbReference type="RuleBase" id="RU363032"/>
    </source>
</evidence>
<dbReference type="InterPro" id="IPR043429">
    <property type="entry name" value="ArtM/GltK/GlnP/TcyL/YhdX-like"/>
</dbReference>
<dbReference type="PROSITE" id="PS50928">
    <property type="entry name" value="ABC_TM1"/>
    <property type="match status" value="1"/>
</dbReference>
<dbReference type="Proteomes" id="UP000287447">
    <property type="component" value="Unassembled WGS sequence"/>
</dbReference>
<reference evidence="11" key="1">
    <citation type="submission" date="2019-01" db="EMBL/GenBank/DDBJ databases">
        <title>Gri0909 isolated from a small marine red alga.</title>
        <authorList>
            <person name="Kim J."/>
            <person name="Jeong S.E."/>
            <person name="Jeon C.O."/>
        </authorList>
    </citation>
    <scope>NUCLEOTIDE SEQUENCE [LARGE SCALE GENOMIC DNA]</scope>
    <source>
        <strain evidence="11">Gri0909</strain>
    </source>
</reference>
<keyword evidence="6 8" id="KW-1133">Transmembrane helix</keyword>
<sequence>MNMAGQIRGLFQASPLTLTLNVLAIGLFALIAVPLLDWAVISAVWQADDMTGCPPGEGACWAFIGAKLRLILFGRFPYDEQWRAAIATAVMIGLVVVSLNPRFWRPWLGPVWIGGLAVYALLMWGGIFGLSFIESSYWGGLPLTVLLTVVGTFFGLVVAVPVALARYSGYPVHRWAATLYVELIRGVPLISVLFMASVLLPIFLPDGFTPSGLGRVMAGIVLFFAAYMAEVLRGGLQSIPAGQIEAARALGISYPVLIGKIVLPQAFEAVLPAMVNLFIGALKGTSLVVIVAMMDLLGAAQASMADPNWIGFYVEAYAFAALIYVMMCGSISWYGRRVEKTLSRARAK</sequence>
<evidence type="ECO:0000256" key="5">
    <source>
        <dbReference type="ARBA" id="ARBA00022692"/>
    </source>
</evidence>
<dbReference type="PANTHER" id="PTHR30614:SF41">
    <property type="entry name" value="INNER MEMBRANE AMINO-ACID ABC TRANSPORTER PERMEASE PROTEIN YHDY"/>
    <property type="match status" value="1"/>
</dbReference>
<dbReference type="Gene3D" id="1.10.3720.10">
    <property type="entry name" value="MetI-like"/>
    <property type="match status" value="1"/>
</dbReference>
<comment type="caution">
    <text evidence="10">The sequence shown here is derived from an EMBL/GenBank/DDBJ whole genome shotgun (WGS) entry which is preliminary data.</text>
</comment>
<feature type="transmembrane region" description="Helical" evidence="8">
    <location>
        <begin position="145"/>
        <end position="165"/>
    </location>
</feature>
<gene>
    <name evidence="10" type="ORF">EOI86_22260</name>
</gene>
<proteinExistence type="inferred from homology"/>
<organism evidence="10 11">
    <name type="scientific">Hwanghaeella grinnelliae</name>
    <dbReference type="NCBI Taxonomy" id="2500179"/>
    <lineage>
        <taxon>Bacteria</taxon>
        <taxon>Pseudomonadati</taxon>
        <taxon>Pseudomonadota</taxon>
        <taxon>Alphaproteobacteria</taxon>
        <taxon>Rhodospirillales</taxon>
        <taxon>Rhodospirillaceae</taxon>
        <taxon>Hwanghaeella</taxon>
    </lineage>
</organism>
<dbReference type="NCBIfam" id="TIGR01726">
    <property type="entry name" value="HEQRo_perm_3TM"/>
    <property type="match status" value="1"/>
</dbReference>
<dbReference type="PANTHER" id="PTHR30614">
    <property type="entry name" value="MEMBRANE COMPONENT OF AMINO ACID ABC TRANSPORTER"/>
    <property type="match status" value="1"/>
</dbReference>
<evidence type="ECO:0000256" key="6">
    <source>
        <dbReference type="ARBA" id="ARBA00022989"/>
    </source>
</evidence>
<feature type="transmembrane region" description="Helical" evidence="8">
    <location>
        <begin position="111"/>
        <end position="133"/>
    </location>
</feature>
<evidence type="ECO:0000256" key="7">
    <source>
        <dbReference type="ARBA" id="ARBA00023136"/>
    </source>
</evidence>
<dbReference type="AlphaFoldDB" id="A0A437QHR5"/>
<dbReference type="CDD" id="cd06261">
    <property type="entry name" value="TM_PBP2"/>
    <property type="match status" value="1"/>
</dbReference>
<comment type="subcellular location">
    <subcellularLocation>
        <location evidence="1">Cell inner membrane</location>
        <topology evidence="1">Multi-pass membrane protein</topology>
    </subcellularLocation>
    <subcellularLocation>
        <location evidence="8">Cell membrane</location>
        <topology evidence="8">Multi-pass membrane protein</topology>
    </subcellularLocation>
</comment>
<evidence type="ECO:0000313" key="10">
    <source>
        <dbReference type="EMBL" id="RVU33860.1"/>
    </source>
</evidence>
<feature type="transmembrane region" description="Helical" evidence="8">
    <location>
        <begin position="20"/>
        <end position="41"/>
    </location>
</feature>
<dbReference type="Pfam" id="PF00528">
    <property type="entry name" value="BPD_transp_1"/>
    <property type="match status" value="1"/>
</dbReference>
<evidence type="ECO:0000256" key="2">
    <source>
        <dbReference type="ARBA" id="ARBA00010072"/>
    </source>
</evidence>
<evidence type="ECO:0000256" key="1">
    <source>
        <dbReference type="ARBA" id="ARBA00004429"/>
    </source>
</evidence>
<dbReference type="InterPro" id="IPR035906">
    <property type="entry name" value="MetI-like_sf"/>
</dbReference>
<feature type="domain" description="ABC transmembrane type-1" evidence="9">
    <location>
        <begin position="141"/>
        <end position="335"/>
    </location>
</feature>
<dbReference type="GO" id="GO:0022857">
    <property type="term" value="F:transmembrane transporter activity"/>
    <property type="evidence" value="ECO:0007669"/>
    <property type="project" value="InterPro"/>
</dbReference>
<dbReference type="InterPro" id="IPR010065">
    <property type="entry name" value="AA_ABC_transptr_permease_3TM"/>
</dbReference>
<name>A0A437QHR5_9PROT</name>
<dbReference type="InterPro" id="IPR000515">
    <property type="entry name" value="MetI-like"/>
</dbReference>
<evidence type="ECO:0000256" key="4">
    <source>
        <dbReference type="ARBA" id="ARBA00022475"/>
    </source>
</evidence>
<keyword evidence="7 8" id="KW-0472">Membrane</keyword>
<dbReference type="GO" id="GO:0006865">
    <property type="term" value="P:amino acid transport"/>
    <property type="evidence" value="ECO:0007669"/>
    <property type="project" value="TreeGrafter"/>
</dbReference>
<evidence type="ECO:0000256" key="3">
    <source>
        <dbReference type="ARBA" id="ARBA00022448"/>
    </source>
</evidence>
<feature type="transmembrane region" description="Helical" evidence="8">
    <location>
        <begin position="186"/>
        <end position="204"/>
    </location>
</feature>
<feature type="transmembrane region" description="Helical" evidence="8">
    <location>
        <begin position="82"/>
        <end position="99"/>
    </location>
</feature>
<dbReference type="GO" id="GO:0043190">
    <property type="term" value="C:ATP-binding cassette (ABC) transporter complex"/>
    <property type="evidence" value="ECO:0007669"/>
    <property type="project" value="InterPro"/>
</dbReference>
<keyword evidence="3 8" id="KW-0813">Transport</keyword>